<keyword evidence="1" id="KW-0812">Transmembrane</keyword>
<protein>
    <recommendedName>
        <fullName evidence="2">Membrane protein NfeD2 N-terminal transmembrane domain-containing protein</fullName>
    </recommendedName>
</protein>
<reference evidence="3 4" key="1">
    <citation type="submission" date="2017-10" db="EMBL/GenBank/DDBJ databases">
        <title>Bacillus sp. nov., a halophilic bacterium isolated from a Keqin Lake.</title>
        <authorList>
            <person name="Wang H."/>
        </authorList>
    </citation>
    <scope>NUCLEOTIDE SEQUENCE [LARGE SCALE GENOMIC DNA]</scope>
    <source>
        <strain evidence="3 4">KCTC 13187</strain>
    </source>
</reference>
<dbReference type="RefSeq" id="WP_110938656.1">
    <property type="nucleotide sequence ID" value="NZ_KZ614147.1"/>
</dbReference>
<gene>
    <name evidence="3" type="ORF">CR203_07495</name>
</gene>
<feature type="transmembrane region" description="Helical" evidence="1">
    <location>
        <begin position="45"/>
        <end position="64"/>
    </location>
</feature>
<dbReference type="InterPro" id="IPR012340">
    <property type="entry name" value="NA-bd_OB-fold"/>
</dbReference>
<keyword evidence="4" id="KW-1185">Reference proteome</keyword>
<feature type="transmembrane region" description="Helical" evidence="1">
    <location>
        <begin position="76"/>
        <end position="98"/>
    </location>
</feature>
<keyword evidence="1" id="KW-0472">Membrane</keyword>
<organism evidence="3 4">
    <name type="scientific">Salipaludibacillus neizhouensis</name>
    <dbReference type="NCBI Taxonomy" id="885475"/>
    <lineage>
        <taxon>Bacteria</taxon>
        <taxon>Bacillati</taxon>
        <taxon>Bacillota</taxon>
        <taxon>Bacilli</taxon>
        <taxon>Bacillales</taxon>
        <taxon>Bacillaceae</taxon>
    </lineage>
</organism>
<dbReference type="Proteomes" id="UP000281498">
    <property type="component" value="Unassembled WGS sequence"/>
</dbReference>
<feature type="domain" description="Membrane protein NfeD2 N-terminal transmembrane" evidence="2">
    <location>
        <begin position="1"/>
        <end position="103"/>
    </location>
</feature>
<dbReference type="EMBL" id="PDOE01000002">
    <property type="protein sequence ID" value="RKL68316.1"/>
    <property type="molecule type" value="Genomic_DNA"/>
</dbReference>
<evidence type="ECO:0000259" key="2">
    <source>
        <dbReference type="Pfam" id="PF25842"/>
    </source>
</evidence>
<evidence type="ECO:0000313" key="3">
    <source>
        <dbReference type="EMBL" id="RKL68316.1"/>
    </source>
</evidence>
<dbReference type="Pfam" id="PF25842">
    <property type="entry name" value="NfeD_TM"/>
    <property type="match status" value="1"/>
</dbReference>
<evidence type="ECO:0000313" key="4">
    <source>
        <dbReference type="Proteomes" id="UP000281498"/>
    </source>
</evidence>
<evidence type="ECO:0000256" key="1">
    <source>
        <dbReference type="SAM" id="Phobius"/>
    </source>
</evidence>
<dbReference type="AlphaFoldDB" id="A0A3A9KUP1"/>
<keyword evidence="1" id="KW-1133">Transmembrane helix</keyword>
<feature type="transmembrane region" description="Helical" evidence="1">
    <location>
        <begin position="12"/>
        <end position="33"/>
    </location>
</feature>
<sequence>MEVFGFPIETLYLYALILGVILTVLFLFVGDLLEGLFNISGDGVINPITLIGYITLFGGLGYVLETVTFMNSGTIIVINAVISLIVIVLVNFFIVIPVKRSEKNISYSVQELKGTIGEVYTTIPIDGFGEIVIPRTHGTMSKPAKSFDGDHLPEGTKILVIDIDDEGVFLVSKHYE</sequence>
<accession>A0A3A9KUP1</accession>
<dbReference type="Gene3D" id="2.40.50.140">
    <property type="entry name" value="Nucleic acid-binding proteins"/>
    <property type="match status" value="1"/>
</dbReference>
<name>A0A3A9KUP1_9BACI</name>
<dbReference type="InterPro" id="IPR058653">
    <property type="entry name" value="NfeD2_TM"/>
</dbReference>
<proteinExistence type="predicted"/>
<comment type="caution">
    <text evidence="3">The sequence shown here is derived from an EMBL/GenBank/DDBJ whole genome shotgun (WGS) entry which is preliminary data.</text>
</comment>